<evidence type="ECO:0000313" key="2">
    <source>
        <dbReference type="Proteomes" id="UP000198324"/>
    </source>
</evidence>
<name>A0A239AVT1_9BACT</name>
<proteinExistence type="predicted"/>
<dbReference type="EMBL" id="FZOC01000004">
    <property type="protein sequence ID" value="SNR99134.1"/>
    <property type="molecule type" value="Genomic_DNA"/>
</dbReference>
<accession>A0A239AVT1</accession>
<dbReference type="AlphaFoldDB" id="A0A239AVT1"/>
<protein>
    <submittedName>
        <fullName evidence="1">Uncharacterized protein</fullName>
    </submittedName>
</protein>
<dbReference type="Proteomes" id="UP000198324">
    <property type="component" value="Unassembled WGS sequence"/>
</dbReference>
<keyword evidence="2" id="KW-1185">Reference proteome</keyword>
<reference evidence="1 2" key="1">
    <citation type="submission" date="2017-06" db="EMBL/GenBank/DDBJ databases">
        <authorList>
            <person name="Kim H.J."/>
            <person name="Triplett B.A."/>
        </authorList>
    </citation>
    <scope>NUCLEOTIDE SEQUENCE [LARGE SCALE GENOMIC DNA]</scope>
    <source>
        <strain evidence="1 2">DSM 13116</strain>
    </source>
</reference>
<gene>
    <name evidence="1" type="ORF">SAMN04488503_2223</name>
</gene>
<evidence type="ECO:0000313" key="1">
    <source>
        <dbReference type="EMBL" id="SNR99134.1"/>
    </source>
</evidence>
<sequence>MDIQITTRRTMNGNVLATARILTAEDVKWFRVTLPESVSLDKVQHDIVNQVLAHLKKHGGPAANLVMYQLALPSGG</sequence>
<organism evidence="1 2">
    <name type="scientific">Humidesulfovibrio mexicanus</name>
    <dbReference type="NCBI Taxonomy" id="147047"/>
    <lineage>
        <taxon>Bacteria</taxon>
        <taxon>Pseudomonadati</taxon>
        <taxon>Thermodesulfobacteriota</taxon>
        <taxon>Desulfovibrionia</taxon>
        <taxon>Desulfovibrionales</taxon>
        <taxon>Desulfovibrionaceae</taxon>
        <taxon>Humidesulfovibrio</taxon>
    </lineage>
</organism>